<dbReference type="SMART" id="SM00881">
    <property type="entry name" value="CoA_binding"/>
    <property type="match status" value="1"/>
</dbReference>
<gene>
    <name evidence="2" type="ORF">FOZ76_02570</name>
</gene>
<dbReference type="SUPFAM" id="SSF52210">
    <property type="entry name" value="Succinyl-CoA synthetase domains"/>
    <property type="match status" value="2"/>
</dbReference>
<dbReference type="Gene3D" id="3.40.50.720">
    <property type="entry name" value="NAD(P)-binding Rossmann-like Domain"/>
    <property type="match status" value="1"/>
</dbReference>
<organism evidence="2 3">
    <name type="scientific">Verticiella sediminum</name>
    <dbReference type="NCBI Taxonomy" id="1247510"/>
    <lineage>
        <taxon>Bacteria</taxon>
        <taxon>Pseudomonadati</taxon>
        <taxon>Pseudomonadota</taxon>
        <taxon>Betaproteobacteria</taxon>
        <taxon>Burkholderiales</taxon>
        <taxon>Alcaligenaceae</taxon>
        <taxon>Verticiella</taxon>
    </lineage>
</organism>
<evidence type="ECO:0000313" key="3">
    <source>
        <dbReference type="Proteomes" id="UP000318405"/>
    </source>
</evidence>
<dbReference type="PANTHER" id="PTHR42793">
    <property type="entry name" value="COA BINDING DOMAIN CONTAINING PROTEIN"/>
    <property type="match status" value="1"/>
</dbReference>
<dbReference type="GO" id="GO:0005524">
    <property type="term" value="F:ATP binding"/>
    <property type="evidence" value="ECO:0007669"/>
    <property type="project" value="InterPro"/>
</dbReference>
<dbReference type="Gene3D" id="3.30.1490.20">
    <property type="entry name" value="ATP-grasp fold, A domain"/>
    <property type="match status" value="1"/>
</dbReference>
<comment type="caution">
    <text evidence="2">The sequence shown here is derived from an EMBL/GenBank/DDBJ whole genome shotgun (WGS) entry which is preliminary data.</text>
</comment>
<protein>
    <submittedName>
        <fullName evidence="2">CoA-binding protein</fullName>
    </submittedName>
</protein>
<name>A0A556B0F7_9BURK</name>
<dbReference type="InterPro" id="IPR003781">
    <property type="entry name" value="CoA-bd"/>
</dbReference>
<keyword evidence="3" id="KW-1185">Reference proteome</keyword>
<reference evidence="2 3" key="1">
    <citation type="submission" date="2019-07" db="EMBL/GenBank/DDBJ databases">
        <title>Qingshengfaniella alkalisoli gen. nov., sp. nov., isolated from saline soil.</title>
        <authorList>
            <person name="Xu L."/>
            <person name="Huang X.-X."/>
            <person name="Sun J.-Q."/>
        </authorList>
    </citation>
    <scope>NUCLEOTIDE SEQUENCE [LARGE SCALE GENOMIC DNA]</scope>
    <source>
        <strain evidence="2 3">DSM 27279</strain>
    </source>
</reference>
<dbReference type="Pfam" id="PF13549">
    <property type="entry name" value="ATP-grasp_5"/>
    <property type="match status" value="1"/>
</dbReference>
<dbReference type="InterPro" id="IPR032875">
    <property type="entry name" value="Succ_CoA_lig_flav_dom"/>
</dbReference>
<dbReference type="OrthoDB" id="9807426at2"/>
<dbReference type="Pfam" id="PF13380">
    <property type="entry name" value="CoA_binding_2"/>
    <property type="match status" value="1"/>
</dbReference>
<proteinExistence type="predicted"/>
<dbReference type="PANTHER" id="PTHR42793:SF1">
    <property type="entry name" value="PEPTIDYL-LYSINE N-ACETYLTRANSFERASE PATZ"/>
    <property type="match status" value="1"/>
</dbReference>
<dbReference type="AlphaFoldDB" id="A0A556B0F7"/>
<dbReference type="InterPro" id="IPR016102">
    <property type="entry name" value="Succinyl-CoA_synth-like"/>
</dbReference>
<evidence type="ECO:0000259" key="1">
    <source>
        <dbReference type="SMART" id="SM00881"/>
    </source>
</evidence>
<feature type="domain" description="CoA-binding" evidence="1">
    <location>
        <begin position="280"/>
        <end position="374"/>
    </location>
</feature>
<dbReference type="InterPro" id="IPR013815">
    <property type="entry name" value="ATP_grasp_subdomain_1"/>
</dbReference>
<sequence>MESGQPQDRRQPWRALLDRHAGQGWLDEPTAKRLLAEAGIAAPRGAFVPGPGAHAQLAALTPPYAVKIVSPDVVHKSDGGGVRLNVAAQEVDAVMQAMASAYLQARIAGYLVEEMAAPGVELLLGGVVDPVFGPCVMLGGGGTQAELWQDVAMRLCPVTAHDVRDMLQTLRIRPLLAGYRGQPAVDVEAVVRAVLALAGPDGLLPACADRIAAIDVNPLIASAQGVVAVDARVQLHERHRPAARRGRDSSHGQEDLLLRHRPAAPPLAPAFADDASLERLFAPRSVAVVGASADGGRSGNHFMRNLREYGYPGRLYVVHPTASEIDGVPAVASLAALPEPVDYAYIAVPAAAVAPLLAAAPGMVRYAQVMTSGFAEVEGGDALQQAVLAAARAAGTRVIGPNCLGLHSVRGRVTFIDGMQAEEGGLAVISQSGGLGVDILRRGQARGLAFSSLITIGNAADLSVAELLAHHLADPRVRQIALYVESLSDPAAILATLRRQRHGKPIVLLKGGTSEQGQAAAASHTGAMASDARLWSAFARQAGMATVQTLDELIDACLALQCLQPRPQRPSTRVALFGNGGGTSVLACDAFARAGFAVPAFGPATAARLAALPVPPGASLRNPVDTPVGVLRVDGGALAHRILEILTSTPEVDALVLHLNLPVLLGYADETLIQRLTLAALGGETRAGTRRPHVLLVLRSDTSEPVDALRRRLRQAAIGAGVPVFDELADAARALACLRTTESALAAFSVFHPLQEPACPR</sequence>
<dbReference type="Gene3D" id="3.30.470.20">
    <property type="entry name" value="ATP-grasp fold, B domain"/>
    <property type="match status" value="1"/>
</dbReference>
<dbReference type="Pfam" id="PF13607">
    <property type="entry name" value="Succ_CoA_lig"/>
    <property type="match status" value="1"/>
</dbReference>
<evidence type="ECO:0000313" key="2">
    <source>
        <dbReference type="EMBL" id="TSH98652.1"/>
    </source>
</evidence>
<dbReference type="RefSeq" id="WP_143946559.1">
    <property type="nucleotide sequence ID" value="NZ_BAABMB010000001.1"/>
</dbReference>
<dbReference type="InterPro" id="IPR036291">
    <property type="entry name" value="NAD(P)-bd_dom_sf"/>
</dbReference>
<dbReference type="Gene3D" id="3.40.50.261">
    <property type="entry name" value="Succinyl-CoA synthetase domains"/>
    <property type="match status" value="2"/>
</dbReference>
<dbReference type="SUPFAM" id="SSF51735">
    <property type="entry name" value="NAD(P)-binding Rossmann-fold domains"/>
    <property type="match status" value="1"/>
</dbReference>
<dbReference type="SUPFAM" id="SSF56059">
    <property type="entry name" value="Glutathione synthetase ATP-binding domain-like"/>
    <property type="match status" value="1"/>
</dbReference>
<dbReference type="Proteomes" id="UP000318405">
    <property type="component" value="Unassembled WGS sequence"/>
</dbReference>
<dbReference type="EMBL" id="VLTJ01000004">
    <property type="protein sequence ID" value="TSH98652.1"/>
    <property type="molecule type" value="Genomic_DNA"/>
</dbReference>
<accession>A0A556B0F7</accession>